<keyword evidence="3 5" id="KW-0378">Hydrolase</keyword>
<dbReference type="InterPro" id="IPR004087">
    <property type="entry name" value="KH_dom"/>
</dbReference>
<protein>
    <recommendedName>
        <fullName evidence="5 6">Ribonuclease Y</fullName>
        <shortName evidence="5">RNase Y</shortName>
        <ecNumber evidence="5 6">3.1.-.-</ecNumber>
    </recommendedName>
</protein>
<evidence type="ECO:0000256" key="6">
    <source>
        <dbReference type="NCBIfam" id="TIGR03319"/>
    </source>
</evidence>
<name>A0A0G0K7V0_9BACT</name>
<dbReference type="InterPro" id="IPR006674">
    <property type="entry name" value="HD_domain"/>
</dbReference>
<evidence type="ECO:0000313" key="10">
    <source>
        <dbReference type="Proteomes" id="UP000034406"/>
    </source>
</evidence>
<dbReference type="EMBL" id="LBUT01000002">
    <property type="protein sequence ID" value="KKQ71555.1"/>
    <property type="molecule type" value="Genomic_DNA"/>
</dbReference>
<dbReference type="CDD" id="cd22431">
    <property type="entry name" value="KH-I_RNaseY"/>
    <property type="match status" value="1"/>
</dbReference>
<dbReference type="SUPFAM" id="SSF109604">
    <property type="entry name" value="HD-domain/PDEase-like"/>
    <property type="match status" value="1"/>
</dbReference>
<dbReference type="NCBIfam" id="TIGR03319">
    <property type="entry name" value="RNase_Y"/>
    <property type="match status" value="1"/>
</dbReference>
<keyword evidence="1 5" id="KW-0540">Nuclease</keyword>
<dbReference type="CDD" id="cd00077">
    <property type="entry name" value="HDc"/>
    <property type="match status" value="1"/>
</dbReference>
<sequence length="523" mass="58802">MFSSIFSKVSDLLGNKTLPSQPTQTKLDDSGKNRVSFQPKPDQSPKVVKKTIKKQKTVSQEDIIASQKTQQALENASRLEAEARKKEAEIFQRLASLDEKEKYLIQKEKNLDTQSNDLKTKYAQVDELYKKQLDKLEQISGIDVEKAKQIIINSTEKKMVNWIAKKVTDAKEQIKQKEEEASKEILVDAIRHGVTDYVAEYTVSTITLPDEKIKGKIIGREGRNIRSFEKVTGVELELDETNDVRISSFDSTRREIARISLEKLIKDGRIQPVKIETIVAQTKLEMDKILLNEGKKICQEVGVFNLPIDLMKYIGKYKFRFSYGQNLAKHTIEATKIAVALAYELHADVNTVRLGALLHDIGKVISDQEGTHIDLGVDLLRQFRLPESVINAVAEHHEDKEFSSPESVIVYLGDASSGARPGARYEVHEEYLKRMTNIEEVAKSFSGVINVAAYQAGREVMVIVDPGQVSDSEAEVLSQNIAEKLEEEAKWAGQIKVTVIREMRTSSVIVGSKISKNAVKISD</sequence>
<dbReference type="Pfam" id="PF01966">
    <property type="entry name" value="HD"/>
    <property type="match status" value="1"/>
</dbReference>
<dbReference type="EC" id="3.1.-.-" evidence="5 6"/>
<comment type="function">
    <text evidence="5">Endoribonuclease that initiates mRNA decay.</text>
</comment>
<dbReference type="GO" id="GO:0004521">
    <property type="term" value="F:RNA endonuclease activity"/>
    <property type="evidence" value="ECO:0007669"/>
    <property type="project" value="UniProtKB-UniRule"/>
</dbReference>
<comment type="similarity">
    <text evidence="5">Belongs to the RNase Y family.</text>
</comment>
<dbReference type="PROSITE" id="PS50084">
    <property type="entry name" value="KH_TYPE_1"/>
    <property type="match status" value="1"/>
</dbReference>
<dbReference type="Proteomes" id="UP000034406">
    <property type="component" value="Unassembled WGS sequence"/>
</dbReference>
<evidence type="ECO:0000313" key="9">
    <source>
        <dbReference type="EMBL" id="KKQ71555.1"/>
    </source>
</evidence>
<dbReference type="HAMAP" id="MF_00335">
    <property type="entry name" value="RNase_Y"/>
    <property type="match status" value="1"/>
</dbReference>
<dbReference type="AlphaFoldDB" id="A0A0G0K7V0"/>
<proteinExistence type="inferred from homology"/>
<accession>A0A0G0K7V0</accession>
<dbReference type="InterPro" id="IPR006675">
    <property type="entry name" value="HDIG_dom"/>
</dbReference>
<dbReference type="Pfam" id="PF12072">
    <property type="entry name" value="RNase_Y_N"/>
    <property type="match status" value="1"/>
</dbReference>
<evidence type="ECO:0000256" key="3">
    <source>
        <dbReference type="ARBA" id="ARBA00022801"/>
    </source>
</evidence>
<dbReference type="InterPro" id="IPR003607">
    <property type="entry name" value="HD/PDEase_dom"/>
</dbReference>
<evidence type="ECO:0000256" key="5">
    <source>
        <dbReference type="HAMAP-Rule" id="MF_00335"/>
    </source>
</evidence>
<dbReference type="SMART" id="SM00322">
    <property type="entry name" value="KH"/>
    <property type="match status" value="1"/>
</dbReference>
<gene>
    <name evidence="5" type="primary">rny</name>
    <name evidence="9" type="ORF">US90_C0002G0038</name>
</gene>
<dbReference type="PANTHER" id="PTHR12826:SF15">
    <property type="entry name" value="RIBONUCLEASE Y"/>
    <property type="match status" value="1"/>
</dbReference>
<dbReference type="GO" id="GO:0016787">
    <property type="term" value="F:hydrolase activity"/>
    <property type="evidence" value="ECO:0007669"/>
    <property type="project" value="UniProtKB-KW"/>
</dbReference>
<organism evidence="9 10">
    <name type="scientific">Candidatus Shapirobacteria bacterium GW2011_GWE2_38_30</name>
    <dbReference type="NCBI Taxonomy" id="1618490"/>
    <lineage>
        <taxon>Bacteria</taxon>
        <taxon>Candidatus Shapironibacteriota</taxon>
    </lineage>
</organism>
<evidence type="ECO:0000256" key="4">
    <source>
        <dbReference type="ARBA" id="ARBA00022884"/>
    </source>
</evidence>
<dbReference type="PROSITE" id="PS51831">
    <property type="entry name" value="HD"/>
    <property type="match status" value="1"/>
</dbReference>
<dbReference type="STRING" id="1618490.US90_C0002G0038"/>
<dbReference type="InterPro" id="IPR036612">
    <property type="entry name" value="KH_dom_type_1_sf"/>
</dbReference>
<evidence type="ECO:0000259" key="8">
    <source>
        <dbReference type="PROSITE" id="PS51831"/>
    </source>
</evidence>
<evidence type="ECO:0000256" key="2">
    <source>
        <dbReference type="ARBA" id="ARBA00022759"/>
    </source>
</evidence>
<comment type="caution">
    <text evidence="9">The sequence shown here is derived from an EMBL/GenBank/DDBJ whole genome shotgun (WGS) entry which is preliminary data.</text>
</comment>
<dbReference type="GO" id="GO:0006402">
    <property type="term" value="P:mRNA catabolic process"/>
    <property type="evidence" value="ECO:0007669"/>
    <property type="project" value="UniProtKB-UniRule"/>
</dbReference>
<keyword evidence="4 5" id="KW-0694">RNA-binding</keyword>
<dbReference type="GO" id="GO:0005886">
    <property type="term" value="C:plasma membrane"/>
    <property type="evidence" value="ECO:0007669"/>
    <property type="project" value="UniProtKB-UniRule"/>
</dbReference>
<evidence type="ECO:0000256" key="7">
    <source>
        <dbReference type="SAM" id="MobiDB-lite"/>
    </source>
</evidence>
<dbReference type="PANTHER" id="PTHR12826">
    <property type="entry name" value="RIBONUCLEASE Y"/>
    <property type="match status" value="1"/>
</dbReference>
<dbReference type="PATRIC" id="fig|1618490.4.peg.122"/>
<dbReference type="GO" id="GO:0003723">
    <property type="term" value="F:RNA binding"/>
    <property type="evidence" value="ECO:0007669"/>
    <property type="project" value="UniProtKB-UniRule"/>
</dbReference>
<dbReference type="Pfam" id="PF00013">
    <property type="entry name" value="KH_1"/>
    <property type="match status" value="1"/>
</dbReference>
<keyword evidence="2 5" id="KW-0255">Endonuclease</keyword>
<feature type="domain" description="HD" evidence="8">
    <location>
        <begin position="327"/>
        <end position="419"/>
    </location>
</feature>
<dbReference type="SUPFAM" id="SSF54791">
    <property type="entry name" value="Eukaryotic type KH-domain (KH-domain type I)"/>
    <property type="match status" value="1"/>
</dbReference>
<dbReference type="NCBIfam" id="TIGR00277">
    <property type="entry name" value="HDIG"/>
    <property type="match status" value="1"/>
</dbReference>
<reference evidence="9 10" key="1">
    <citation type="journal article" date="2015" name="Nature">
        <title>rRNA introns, odd ribosomes, and small enigmatic genomes across a large radiation of phyla.</title>
        <authorList>
            <person name="Brown C.T."/>
            <person name="Hug L.A."/>
            <person name="Thomas B.C."/>
            <person name="Sharon I."/>
            <person name="Castelle C.J."/>
            <person name="Singh A."/>
            <person name="Wilkins M.J."/>
            <person name="Williams K.H."/>
            <person name="Banfield J.F."/>
        </authorList>
    </citation>
    <scope>NUCLEOTIDE SEQUENCE [LARGE SCALE GENOMIC DNA]</scope>
</reference>
<dbReference type="InterPro" id="IPR017705">
    <property type="entry name" value="Ribonuclease_Y"/>
</dbReference>
<dbReference type="InterPro" id="IPR004088">
    <property type="entry name" value="KH_dom_type_1"/>
</dbReference>
<evidence type="ECO:0000256" key="1">
    <source>
        <dbReference type="ARBA" id="ARBA00022722"/>
    </source>
</evidence>
<dbReference type="InterPro" id="IPR022711">
    <property type="entry name" value="RNase_Y_N"/>
</dbReference>
<dbReference type="Gene3D" id="1.10.3210.10">
    <property type="entry name" value="Hypothetical protein af1432"/>
    <property type="match status" value="1"/>
</dbReference>
<dbReference type="SMART" id="SM00471">
    <property type="entry name" value="HDc"/>
    <property type="match status" value="1"/>
</dbReference>
<feature type="region of interest" description="Disordered" evidence="7">
    <location>
        <begin position="13"/>
        <end position="49"/>
    </location>
</feature>